<name>A0A917YZ58_9ALTE</name>
<accession>A0A917YZ58</accession>
<dbReference type="EMBL" id="BMLS01000002">
    <property type="protein sequence ID" value="GGO68749.1"/>
    <property type="molecule type" value="Genomic_DNA"/>
</dbReference>
<keyword evidence="2" id="KW-1185">Reference proteome</keyword>
<gene>
    <name evidence="1" type="ORF">GCM10010982_18390</name>
</gene>
<sequence length="122" mass="13375">MLEHGTFTLSLKGRVLHTFPQGSFNRPGLMKYRQAVLTTTAGLDNWVLYEHAGNDAALTSDALPELVETYCQVQSAGCIGIACEVGPLFMDLINAAVQDRLHIPLLLSEHPSELDDFISHLP</sequence>
<dbReference type="RefSeq" id="WP_188693559.1">
    <property type="nucleotide sequence ID" value="NZ_BMLS01000002.1"/>
</dbReference>
<evidence type="ECO:0000313" key="2">
    <source>
        <dbReference type="Proteomes" id="UP000606935"/>
    </source>
</evidence>
<dbReference type="AlphaFoldDB" id="A0A917YZ58"/>
<proteinExistence type="predicted"/>
<evidence type="ECO:0000313" key="1">
    <source>
        <dbReference type="EMBL" id="GGO68749.1"/>
    </source>
</evidence>
<comment type="caution">
    <text evidence="1">The sequence shown here is derived from an EMBL/GenBank/DDBJ whole genome shotgun (WGS) entry which is preliminary data.</text>
</comment>
<reference evidence="1" key="2">
    <citation type="submission" date="2020-09" db="EMBL/GenBank/DDBJ databases">
        <authorList>
            <person name="Sun Q."/>
            <person name="Zhou Y."/>
        </authorList>
    </citation>
    <scope>NUCLEOTIDE SEQUENCE</scope>
    <source>
        <strain evidence="1">CGMCC 1.7086</strain>
    </source>
</reference>
<dbReference type="Proteomes" id="UP000606935">
    <property type="component" value="Unassembled WGS sequence"/>
</dbReference>
<protein>
    <submittedName>
        <fullName evidence="1">Uncharacterized protein</fullName>
    </submittedName>
</protein>
<organism evidence="1 2">
    <name type="scientific">Bowmanella pacifica</name>
    <dbReference type="NCBI Taxonomy" id="502051"/>
    <lineage>
        <taxon>Bacteria</taxon>
        <taxon>Pseudomonadati</taxon>
        <taxon>Pseudomonadota</taxon>
        <taxon>Gammaproteobacteria</taxon>
        <taxon>Alteromonadales</taxon>
        <taxon>Alteromonadaceae</taxon>
        <taxon>Bowmanella</taxon>
    </lineage>
</organism>
<reference evidence="1" key="1">
    <citation type="journal article" date="2014" name="Int. J. Syst. Evol. Microbiol.">
        <title>Complete genome sequence of Corynebacterium casei LMG S-19264T (=DSM 44701T), isolated from a smear-ripened cheese.</title>
        <authorList>
            <consortium name="US DOE Joint Genome Institute (JGI-PGF)"/>
            <person name="Walter F."/>
            <person name="Albersmeier A."/>
            <person name="Kalinowski J."/>
            <person name="Ruckert C."/>
        </authorList>
    </citation>
    <scope>NUCLEOTIDE SEQUENCE</scope>
    <source>
        <strain evidence="1">CGMCC 1.7086</strain>
    </source>
</reference>